<reference evidence="1 4" key="1">
    <citation type="submission" date="2020-04" db="EMBL/GenBank/DDBJ databases">
        <title>Global-level population genomics: horizontal gene transfer, symbiosis and evolution in Rhizobia.</title>
        <authorList>
            <person name="Gai Y."/>
        </authorList>
    </citation>
    <scope>NUCLEOTIDE SEQUENCE</scope>
    <source>
        <strain evidence="2 4">BLR33</strain>
        <strain evidence="1">BLR57</strain>
    </source>
</reference>
<evidence type="ECO:0000313" key="3">
    <source>
        <dbReference type="Proteomes" id="UP000749740"/>
    </source>
</evidence>
<evidence type="ECO:0008006" key="5">
    <source>
        <dbReference type="Google" id="ProtNLM"/>
    </source>
</evidence>
<name>A0A9Q3MHE0_9HYPH</name>
<dbReference type="EMBL" id="JABDYC010000012">
    <property type="protein sequence ID" value="MBX5026126.1"/>
    <property type="molecule type" value="Genomic_DNA"/>
</dbReference>
<proteinExistence type="predicted"/>
<evidence type="ECO:0000313" key="4">
    <source>
        <dbReference type="Proteomes" id="UP000770629"/>
    </source>
</evidence>
<accession>A0A9Q3MHE0</accession>
<organism evidence="1 3">
    <name type="scientific">Rhizobium lentis</name>
    <dbReference type="NCBI Taxonomy" id="1138194"/>
    <lineage>
        <taxon>Bacteria</taxon>
        <taxon>Pseudomonadati</taxon>
        <taxon>Pseudomonadota</taxon>
        <taxon>Alphaproteobacteria</taxon>
        <taxon>Hyphomicrobiales</taxon>
        <taxon>Rhizobiaceae</taxon>
        <taxon>Rhizobium/Agrobacterium group</taxon>
        <taxon>Rhizobium</taxon>
    </lineage>
</organism>
<comment type="caution">
    <text evidence="1">The sequence shown here is derived from an EMBL/GenBank/DDBJ whole genome shotgun (WGS) entry which is preliminary data.</text>
</comment>
<dbReference type="Proteomes" id="UP000749740">
    <property type="component" value="Unassembled WGS sequence"/>
</dbReference>
<dbReference type="EMBL" id="JABDYF010000007">
    <property type="protein sequence ID" value="MBX5090894.1"/>
    <property type="molecule type" value="Genomic_DNA"/>
</dbReference>
<protein>
    <recommendedName>
        <fullName evidence="5">IS630 family transposase</fullName>
    </recommendedName>
</protein>
<keyword evidence="4" id="KW-1185">Reference proteome</keyword>
<dbReference type="AlphaFoldDB" id="A0A9Q3MHE0"/>
<gene>
    <name evidence="2" type="ORF">HJB60_17190</name>
    <name evidence="1" type="ORF">HJB63_26780</name>
</gene>
<dbReference type="GeneID" id="66139515"/>
<sequence length="52" mass="5595">MTQPYSEDLRERARARLSAGQTTRSIAAAVSRESLAEALTVSTQRACQIAAT</sequence>
<dbReference type="RefSeq" id="WP_207243840.1">
    <property type="nucleotide sequence ID" value="NZ_CP071454.1"/>
</dbReference>
<evidence type="ECO:0000313" key="1">
    <source>
        <dbReference type="EMBL" id="MBX5026126.1"/>
    </source>
</evidence>
<evidence type="ECO:0000313" key="2">
    <source>
        <dbReference type="EMBL" id="MBX5090894.1"/>
    </source>
</evidence>
<dbReference type="Proteomes" id="UP000770629">
    <property type="component" value="Unassembled WGS sequence"/>
</dbReference>